<proteinExistence type="inferred from homology"/>
<comment type="subcellular location">
    <subcellularLocation>
        <location evidence="2">Endomembrane system</location>
        <topology evidence="2">Multi-pass membrane protein</topology>
    </subcellularLocation>
    <subcellularLocation>
        <location evidence="7">Membrane</location>
        <topology evidence="7">Multi-pass membrane protein</topology>
    </subcellularLocation>
</comment>
<dbReference type="PANTHER" id="PTHR19317">
    <property type="entry name" value="PRENYLATED RAB ACCEPTOR 1-RELATED"/>
    <property type="match status" value="1"/>
</dbReference>
<dbReference type="GeneID" id="105135398"/>
<dbReference type="KEGG" id="peu:105135398"/>
<organism evidence="8 9">
    <name type="scientific">Populus euphratica</name>
    <name type="common">Euphrates poplar</name>
    <dbReference type="NCBI Taxonomy" id="75702"/>
    <lineage>
        <taxon>Eukaryota</taxon>
        <taxon>Viridiplantae</taxon>
        <taxon>Streptophyta</taxon>
        <taxon>Embryophyta</taxon>
        <taxon>Tracheophyta</taxon>
        <taxon>Spermatophyta</taxon>
        <taxon>Magnoliopsida</taxon>
        <taxon>eudicotyledons</taxon>
        <taxon>Gunneridae</taxon>
        <taxon>Pentapetalae</taxon>
        <taxon>rosids</taxon>
        <taxon>fabids</taxon>
        <taxon>Malpighiales</taxon>
        <taxon>Salicaceae</taxon>
        <taxon>Saliceae</taxon>
        <taxon>Populus</taxon>
    </lineage>
</organism>
<name>A0AAJ6Y1E4_POPEU</name>
<dbReference type="RefSeq" id="XP_011038559.1">
    <property type="nucleotide sequence ID" value="XM_011040257.1"/>
</dbReference>
<evidence type="ECO:0000256" key="4">
    <source>
        <dbReference type="ARBA" id="ARBA00022692"/>
    </source>
</evidence>
<keyword evidence="6 7" id="KW-0472">Membrane</keyword>
<dbReference type="GO" id="GO:0016192">
    <property type="term" value="P:vesicle-mediated transport"/>
    <property type="evidence" value="ECO:0007669"/>
    <property type="project" value="TreeGrafter"/>
</dbReference>
<keyword evidence="8" id="KW-1185">Reference proteome</keyword>
<evidence type="ECO:0000256" key="1">
    <source>
        <dbReference type="ARBA" id="ARBA00002501"/>
    </source>
</evidence>
<sequence>MSLKPQAGYGTIPTTISTTTTTTTQPLRSPTTLTFISRATTTTQTLIATRRPWQELIKFSSFIRPYTYDESISRIKYNVNYFRVNYAMIFLAILFLSLLWHPISIIVFIGVFVAWLFLYFERDGPVVLFNRSFDDRVVLCVLGLVTIVALAYTDVGLNVLIALIIGVVVVGVHAAFRGTEDLFLDEESAVEGGLLSVAGSRPLQPKTGCTRNLIV</sequence>
<dbReference type="InterPro" id="IPR004895">
    <property type="entry name" value="Prenylated_rab_accept_PRA1"/>
</dbReference>
<comment type="function">
    <text evidence="1 7">May be involved in both secretory and endocytic intracellular trafficking in the endosomal/prevacuolar compartments.</text>
</comment>
<evidence type="ECO:0000256" key="2">
    <source>
        <dbReference type="ARBA" id="ARBA00004127"/>
    </source>
</evidence>
<keyword evidence="7" id="KW-0813">Transport</keyword>
<comment type="similarity">
    <text evidence="3 7">Belongs to the PRA1 family.</text>
</comment>
<keyword evidence="5 7" id="KW-1133">Transmembrane helix</keyword>
<feature type="transmembrane region" description="Helical" evidence="7">
    <location>
        <begin position="159"/>
        <end position="176"/>
    </location>
</feature>
<evidence type="ECO:0000256" key="6">
    <source>
        <dbReference type="ARBA" id="ARBA00023136"/>
    </source>
</evidence>
<dbReference type="GO" id="GO:0016020">
    <property type="term" value="C:membrane"/>
    <property type="evidence" value="ECO:0007669"/>
    <property type="project" value="UniProtKB-SubCell"/>
</dbReference>
<dbReference type="PANTHER" id="PTHR19317:SF16">
    <property type="entry name" value="PRA1 FAMILY PROTEIN E"/>
    <property type="match status" value="1"/>
</dbReference>
<feature type="transmembrane region" description="Helical" evidence="7">
    <location>
        <begin position="81"/>
        <end position="99"/>
    </location>
</feature>
<evidence type="ECO:0000313" key="8">
    <source>
        <dbReference type="Proteomes" id="UP000694918"/>
    </source>
</evidence>
<evidence type="ECO:0000313" key="9">
    <source>
        <dbReference type="RefSeq" id="XP_011038559.1"/>
    </source>
</evidence>
<evidence type="ECO:0000256" key="5">
    <source>
        <dbReference type="ARBA" id="ARBA00022989"/>
    </source>
</evidence>
<reference evidence="9" key="1">
    <citation type="submission" date="2025-08" db="UniProtKB">
        <authorList>
            <consortium name="RefSeq"/>
        </authorList>
    </citation>
    <scope>IDENTIFICATION</scope>
</reference>
<keyword evidence="4 7" id="KW-0812">Transmembrane</keyword>
<dbReference type="Pfam" id="PF03208">
    <property type="entry name" value="PRA1"/>
    <property type="match status" value="1"/>
</dbReference>
<dbReference type="GO" id="GO:0005783">
    <property type="term" value="C:endoplasmic reticulum"/>
    <property type="evidence" value="ECO:0007669"/>
    <property type="project" value="TreeGrafter"/>
</dbReference>
<protein>
    <recommendedName>
        <fullName evidence="7">PRA1 family protein</fullName>
    </recommendedName>
</protein>
<accession>A0AAJ6Y1E4</accession>
<feature type="transmembrane region" description="Helical" evidence="7">
    <location>
        <begin position="133"/>
        <end position="153"/>
    </location>
</feature>
<gene>
    <name evidence="9" type="primary">LOC105135398</name>
</gene>
<dbReference type="Proteomes" id="UP000694918">
    <property type="component" value="Unplaced"/>
</dbReference>
<dbReference type="AlphaFoldDB" id="A0AAJ6Y1E4"/>
<evidence type="ECO:0000256" key="7">
    <source>
        <dbReference type="RuleBase" id="RU363107"/>
    </source>
</evidence>
<evidence type="ECO:0000256" key="3">
    <source>
        <dbReference type="ARBA" id="ARBA00006483"/>
    </source>
</evidence>
<dbReference type="GO" id="GO:0005794">
    <property type="term" value="C:Golgi apparatus"/>
    <property type="evidence" value="ECO:0007669"/>
    <property type="project" value="TreeGrafter"/>
</dbReference>